<dbReference type="Gene3D" id="3.40.50.720">
    <property type="entry name" value="NAD(P)-binding Rossmann-like Domain"/>
    <property type="match status" value="1"/>
</dbReference>
<name>A0A0C9VAU5_SPHS4</name>
<dbReference type="InterPro" id="IPR011032">
    <property type="entry name" value="GroES-like_sf"/>
</dbReference>
<dbReference type="CDD" id="cd08249">
    <property type="entry name" value="enoyl_reductase_like"/>
    <property type="match status" value="1"/>
</dbReference>
<dbReference type="SMART" id="SM00829">
    <property type="entry name" value="PKS_ER"/>
    <property type="match status" value="1"/>
</dbReference>
<sequence>MQALVTLGDGNFELKQVPLPSLAPGEVLVKVVAVAQNPTDWKTILFHKTVGSILGCDFSGYLIDRENTGRRDLRVAGSIQGSVNPNGAFAEYVAAPKDLLIHLPDNMSFEEAAQLGVPSLTACQCLFQALKLPTPLQPSQAPMDILIWGGATASGQYTIQLAKLSGFRVISTASPKNFDFVKSLGADEVFDYSDSKTARKVSQLTGGRLKHAVDCISDGMTPNQVSTCLSKEGGTIATLLPYQSKKPGVKTELILLYSINGKALDFPFPFPAHPEHRENGVEYCKMITGLLAENLLRSCPIKLIPSGLAGVREGFDYMKQGKVHGEKLTYRISDTPGINDSKE</sequence>
<dbReference type="Pfam" id="PF00107">
    <property type="entry name" value="ADH_zinc_N"/>
    <property type="match status" value="1"/>
</dbReference>
<dbReference type="Pfam" id="PF08240">
    <property type="entry name" value="ADH_N"/>
    <property type="match status" value="1"/>
</dbReference>
<organism evidence="2 3">
    <name type="scientific">Sphaerobolus stellatus (strain SS14)</name>
    <dbReference type="NCBI Taxonomy" id="990650"/>
    <lineage>
        <taxon>Eukaryota</taxon>
        <taxon>Fungi</taxon>
        <taxon>Dikarya</taxon>
        <taxon>Basidiomycota</taxon>
        <taxon>Agaricomycotina</taxon>
        <taxon>Agaricomycetes</taxon>
        <taxon>Phallomycetidae</taxon>
        <taxon>Geastrales</taxon>
        <taxon>Sphaerobolaceae</taxon>
        <taxon>Sphaerobolus</taxon>
    </lineage>
</organism>
<dbReference type="InterPro" id="IPR047122">
    <property type="entry name" value="Trans-enoyl_RdTase-like"/>
</dbReference>
<dbReference type="OrthoDB" id="10257049at2759"/>
<dbReference type="InterPro" id="IPR013149">
    <property type="entry name" value="ADH-like_C"/>
</dbReference>
<dbReference type="SUPFAM" id="SSF51735">
    <property type="entry name" value="NAD(P)-binding Rossmann-fold domains"/>
    <property type="match status" value="1"/>
</dbReference>
<dbReference type="SUPFAM" id="SSF50129">
    <property type="entry name" value="GroES-like"/>
    <property type="match status" value="1"/>
</dbReference>
<evidence type="ECO:0000313" key="2">
    <source>
        <dbReference type="EMBL" id="KIJ38687.1"/>
    </source>
</evidence>
<reference evidence="2 3" key="1">
    <citation type="submission" date="2014-06" db="EMBL/GenBank/DDBJ databases">
        <title>Evolutionary Origins and Diversification of the Mycorrhizal Mutualists.</title>
        <authorList>
            <consortium name="DOE Joint Genome Institute"/>
            <consortium name="Mycorrhizal Genomics Consortium"/>
            <person name="Kohler A."/>
            <person name="Kuo A."/>
            <person name="Nagy L.G."/>
            <person name="Floudas D."/>
            <person name="Copeland A."/>
            <person name="Barry K.W."/>
            <person name="Cichocki N."/>
            <person name="Veneault-Fourrey C."/>
            <person name="LaButti K."/>
            <person name="Lindquist E.A."/>
            <person name="Lipzen A."/>
            <person name="Lundell T."/>
            <person name="Morin E."/>
            <person name="Murat C."/>
            <person name="Riley R."/>
            <person name="Ohm R."/>
            <person name="Sun H."/>
            <person name="Tunlid A."/>
            <person name="Henrissat B."/>
            <person name="Grigoriev I.V."/>
            <person name="Hibbett D.S."/>
            <person name="Martin F."/>
        </authorList>
    </citation>
    <scope>NUCLEOTIDE SEQUENCE [LARGE SCALE GENOMIC DNA]</scope>
    <source>
        <strain evidence="2 3">SS14</strain>
    </source>
</reference>
<dbReference type="InterPro" id="IPR013154">
    <property type="entry name" value="ADH-like_N"/>
</dbReference>
<protein>
    <submittedName>
        <fullName evidence="2">Unplaced genomic scaffold SPHSTscaffold_83, whole genome shotgun sequence</fullName>
    </submittedName>
</protein>
<dbReference type="EMBL" id="KN837158">
    <property type="protein sequence ID" value="KIJ38687.1"/>
    <property type="molecule type" value="Genomic_DNA"/>
</dbReference>
<dbReference type="InterPro" id="IPR020843">
    <property type="entry name" value="ER"/>
</dbReference>
<evidence type="ECO:0000313" key="3">
    <source>
        <dbReference type="Proteomes" id="UP000054279"/>
    </source>
</evidence>
<dbReference type="HOGENOM" id="CLU_026673_16_1_1"/>
<dbReference type="Gene3D" id="3.90.180.10">
    <property type="entry name" value="Medium-chain alcohol dehydrogenases, catalytic domain"/>
    <property type="match status" value="1"/>
</dbReference>
<gene>
    <name evidence="2" type="ORF">M422DRAFT_210734</name>
</gene>
<dbReference type="PANTHER" id="PTHR45348">
    <property type="entry name" value="HYPOTHETICAL OXIDOREDUCTASE (EUROFUNG)"/>
    <property type="match status" value="1"/>
</dbReference>
<proteinExistence type="predicted"/>
<dbReference type="GO" id="GO:0016651">
    <property type="term" value="F:oxidoreductase activity, acting on NAD(P)H"/>
    <property type="evidence" value="ECO:0007669"/>
    <property type="project" value="InterPro"/>
</dbReference>
<feature type="domain" description="Enoyl reductase (ER)" evidence="1">
    <location>
        <begin position="8"/>
        <end position="323"/>
    </location>
</feature>
<dbReference type="AlphaFoldDB" id="A0A0C9VAU5"/>
<dbReference type="PANTHER" id="PTHR45348:SF2">
    <property type="entry name" value="ZINC-TYPE ALCOHOL DEHYDROGENASE-LIKE PROTEIN C2E1P3.01"/>
    <property type="match status" value="1"/>
</dbReference>
<evidence type="ECO:0000259" key="1">
    <source>
        <dbReference type="SMART" id="SM00829"/>
    </source>
</evidence>
<dbReference type="InterPro" id="IPR036291">
    <property type="entry name" value="NAD(P)-bd_dom_sf"/>
</dbReference>
<keyword evidence="3" id="KW-1185">Reference proteome</keyword>
<accession>A0A0C9VAU5</accession>
<dbReference type="Proteomes" id="UP000054279">
    <property type="component" value="Unassembled WGS sequence"/>
</dbReference>